<dbReference type="InterPro" id="IPR011041">
    <property type="entry name" value="Quinoprot_gluc/sorb_DH_b-prop"/>
</dbReference>
<dbReference type="InterPro" id="IPR012938">
    <property type="entry name" value="Glc/Sorbosone_DH"/>
</dbReference>
<comment type="caution">
    <text evidence="2">The sequence shown here is derived from an EMBL/GenBank/DDBJ whole genome shotgun (WGS) entry which is preliminary data.</text>
</comment>
<dbReference type="GeneID" id="69118840"/>
<keyword evidence="3" id="KW-1185">Reference proteome</keyword>
<name>A0ABD5NFR9_9EURY</name>
<dbReference type="PROSITE" id="PS51257">
    <property type="entry name" value="PROKAR_LIPOPROTEIN"/>
    <property type="match status" value="1"/>
</dbReference>
<accession>A0ABD5NFR9</accession>
<dbReference type="Proteomes" id="UP001595660">
    <property type="component" value="Unassembled WGS sequence"/>
</dbReference>
<gene>
    <name evidence="2" type="ORF">ACFOKC_10525</name>
</gene>
<dbReference type="RefSeq" id="WP_232570726.1">
    <property type="nucleotide sequence ID" value="NZ_CP089466.1"/>
</dbReference>
<feature type="domain" description="Glucose/Sorbosone dehydrogenase" evidence="1">
    <location>
        <begin position="68"/>
        <end position="419"/>
    </location>
</feature>
<dbReference type="AlphaFoldDB" id="A0ABD5NFR9"/>
<dbReference type="Gene3D" id="2.120.10.30">
    <property type="entry name" value="TolB, C-terminal domain"/>
    <property type="match status" value="1"/>
</dbReference>
<evidence type="ECO:0000313" key="2">
    <source>
        <dbReference type="EMBL" id="MFC3478157.1"/>
    </source>
</evidence>
<evidence type="ECO:0000313" key="3">
    <source>
        <dbReference type="Proteomes" id="UP001595660"/>
    </source>
</evidence>
<dbReference type="SUPFAM" id="SSF50952">
    <property type="entry name" value="Soluble quinoprotein glucose dehydrogenase"/>
    <property type="match status" value="1"/>
</dbReference>
<dbReference type="PANTHER" id="PTHR19328">
    <property type="entry name" value="HEDGEHOG-INTERACTING PROTEIN"/>
    <property type="match status" value="1"/>
</dbReference>
<reference evidence="2 3" key="1">
    <citation type="journal article" date="2019" name="Int. J. Syst. Evol. Microbiol.">
        <title>The Global Catalogue of Microorganisms (GCM) 10K type strain sequencing project: providing services to taxonomists for standard genome sequencing and annotation.</title>
        <authorList>
            <consortium name="The Broad Institute Genomics Platform"/>
            <consortium name="The Broad Institute Genome Sequencing Center for Infectious Disease"/>
            <person name="Wu L."/>
            <person name="Ma J."/>
        </authorList>
    </citation>
    <scope>NUCLEOTIDE SEQUENCE [LARGE SCALE GENOMIC DNA]</scope>
    <source>
        <strain evidence="2 3">CGMCC 1.12562</strain>
    </source>
</reference>
<protein>
    <submittedName>
        <fullName evidence="2">PQQ-dependent sugar dehydrogenase</fullName>
    </submittedName>
</protein>
<organism evidence="2 3">
    <name type="scientific">Halobacterium litoreum</name>
    <dbReference type="NCBI Taxonomy" id="2039234"/>
    <lineage>
        <taxon>Archaea</taxon>
        <taxon>Methanobacteriati</taxon>
        <taxon>Methanobacteriota</taxon>
        <taxon>Stenosarchaea group</taxon>
        <taxon>Halobacteria</taxon>
        <taxon>Halobacteriales</taxon>
        <taxon>Halobacteriaceae</taxon>
        <taxon>Halobacterium</taxon>
    </lineage>
</organism>
<proteinExistence type="predicted"/>
<dbReference type="PROSITE" id="PS51318">
    <property type="entry name" value="TAT"/>
    <property type="match status" value="1"/>
</dbReference>
<dbReference type="InterPro" id="IPR006311">
    <property type="entry name" value="TAT_signal"/>
</dbReference>
<evidence type="ECO:0000259" key="1">
    <source>
        <dbReference type="Pfam" id="PF07995"/>
    </source>
</evidence>
<dbReference type="EMBL" id="JBHRWN010000002">
    <property type="protein sequence ID" value="MFC3478157.1"/>
    <property type="molecule type" value="Genomic_DNA"/>
</dbReference>
<dbReference type="InterPro" id="IPR011042">
    <property type="entry name" value="6-blade_b-propeller_TolB-like"/>
</dbReference>
<sequence length="439" mass="47751">MDDSRRRFLAAASTATAFGLAGCLASGSRPDDDLRHDPTAWSGYDPDWTAPSTAPAMDVVAEDVLTGLKVPWDVTFAPDGTLFVTERVGRIRRFDGDELSTVTEPADAIDVSAVDDEPHDTPYYERWWVAGGEGGTLGVAVHPEYPDPGWLYVYYTATDGGDWENRVARYDATADDPASTHEILVDGIPADKVHNGGRLAFGPDNYLWITTGDAGNGPDAQDPQSLAGKVLRVQATGAPAEDNPRKDGWDDRVYTLGHRNPQCITWLPDATPVLTEHGTSGLDEVNVLEAGGNYGWPEVRKPAAYRGRPEFDRPVLSTAFEDSWAPTGGTFYTGDAVPEWQNRLVFGQLIAQRVGVASLTPDDQERPPAAGGERFDADWLADDYDATAWHTLRSLGRVRCVAEGPDGELYATTSNRDGRAREGFPKEGDDRLVRICPAE</sequence>
<dbReference type="Pfam" id="PF07995">
    <property type="entry name" value="GSDH"/>
    <property type="match status" value="1"/>
</dbReference>
<dbReference type="PANTHER" id="PTHR19328:SF13">
    <property type="entry name" value="HIPL1 PROTEIN"/>
    <property type="match status" value="1"/>
</dbReference>